<keyword evidence="2" id="KW-0812">Transmembrane</keyword>
<dbReference type="Proteomes" id="UP001153069">
    <property type="component" value="Unassembled WGS sequence"/>
</dbReference>
<evidence type="ECO:0000256" key="2">
    <source>
        <dbReference type="SAM" id="Phobius"/>
    </source>
</evidence>
<name>A0A9N8H2W9_9STRA</name>
<accession>A0A9N8H2W9</accession>
<reference evidence="3" key="1">
    <citation type="submission" date="2020-06" db="EMBL/GenBank/DDBJ databases">
        <authorList>
            <consortium name="Plant Systems Biology data submission"/>
        </authorList>
    </citation>
    <scope>NUCLEOTIDE SEQUENCE</scope>
    <source>
        <strain evidence="3">D6</strain>
    </source>
</reference>
<gene>
    <name evidence="3" type="ORF">SEMRO_16_G011660.1</name>
</gene>
<dbReference type="AlphaFoldDB" id="A0A9N8H2W9"/>
<proteinExistence type="predicted"/>
<keyword evidence="4" id="KW-1185">Reference proteome</keyword>
<dbReference type="SUPFAM" id="SSF53335">
    <property type="entry name" value="S-adenosyl-L-methionine-dependent methyltransferases"/>
    <property type="match status" value="1"/>
</dbReference>
<evidence type="ECO:0000256" key="1">
    <source>
        <dbReference type="SAM" id="MobiDB-lite"/>
    </source>
</evidence>
<dbReference type="EMBL" id="CAICTM010000016">
    <property type="protein sequence ID" value="CAB9497215.1"/>
    <property type="molecule type" value="Genomic_DNA"/>
</dbReference>
<dbReference type="InterPro" id="IPR029063">
    <property type="entry name" value="SAM-dependent_MTases_sf"/>
</dbReference>
<evidence type="ECO:0000313" key="4">
    <source>
        <dbReference type="Proteomes" id="UP001153069"/>
    </source>
</evidence>
<feature type="transmembrane region" description="Helical" evidence="2">
    <location>
        <begin position="24"/>
        <end position="44"/>
    </location>
</feature>
<organism evidence="3 4">
    <name type="scientific">Seminavis robusta</name>
    <dbReference type="NCBI Taxonomy" id="568900"/>
    <lineage>
        <taxon>Eukaryota</taxon>
        <taxon>Sar</taxon>
        <taxon>Stramenopiles</taxon>
        <taxon>Ochrophyta</taxon>
        <taxon>Bacillariophyta</taxon>
        <taxon>Bacillariophyceae</taxon>
        <taxon>Bacillariophycidae</taxon>
        <taxon>Naviculales</taxon>
        <taxon>Naviculaceae</taxon>
        <taxon>Seminavis</taxon>
    </lineage>
</organism>
<protein>
    <submittedName>
        <fullName evidence="3">2''-O-methyltransferase</fullName>
    </submittedName>
</protein>
<feature type="compositionally biased region" description="Polar residues" evidence="1">
    <location>
        <begin position="73"/>
        <end position="89"/>
    </location>
</feature>
<feature type="region of interest" description="Disordered" evidence="1">
    <location>
        <begin position="65"/>
        <end position="89"/>
    </location>
</feature>
<sequence length="381" mass="42292">MNSPGSPAATPSGKKKPKSTKFGFLRNLWAFSAFVGGYFVGSLGSEGKALQDMVSQVAGGAVPVVNTGDGSDDTSAGRSLSIPSSTSNSVRQGVDLLPWLKDCEKPQSPRTLQEMAAVYKPSKFYAYLHTNFDRFYPQYMEKYRTKHFRMLEIGLDTGQGSLLWEEYFPCAKLVGLEYNVGNTKNEGASKIQTIVGDQGNAEFLKTSFLEQSEGGNFDLIVDDGGHHYEQQRTSYEVLFEKALNPGGLYVMEDIETSYWKKGTGLYGSPVTRGGLAEPATIINQFKQLVDVVNKKFHDNTYTVFGPVDQLVSTVGFGSNVIFLEKKTREHCWNERPYVWPDRLVGPANQQPLDANKGSMIDKFCQGINMYVRDNKNKRHSG</sequence>
<keyword evidence="2" id="KW-1133">Transmembrane helix</keyword>
<dbReference type="Gene3D" id="3.40.50.150">
    <property type="entry name" value="Vaccinia Virus protein VP39"/>
    <property type="match status" value="1"/>
</dbReference>
<keyword evidence="2" id="KW-0472">Membrane</keyword>
<comment type="caution">
    <text evidence="3">The sequence shown here is derived from an EMBL/GenBank/DDBJ whole genome shotgun (WGS) entry which is preliminary data.</text>
</comment>
<dbReference type="OrthoDB" id="407477at2759"/>
<evidence type="ECO:0000313" key="3">
    <source>
        <dbReference type="EMBL" id="CAB9497215.1"/>
    </source>
</evidence>